<protein>
    <submittedName>
        <fullName evidence="1">Uncharacterized protein</fullName>
    </submittedName>
</protein>
<keyword evidence="2" id="KW-1185">Reference proteome</keyword>
<dbReference type="EMBL" id="VSRR010111462">
    <property type="protein sequence ID" value="MPC97785.1"/>
    <property type="molecule type" value="Genomic_DNA"/>
</dbReference>
<sequence>MKLLLIRNLQMPKLLRMTVRRNWLKQFQLLMLPQMLSIHSNRMILE</sequence>
<organism evidence="1 2">
    <name type="scientific">Portunus trituberculatus</name>
    <name type="common">Swimming crab</name>
    <name type="synonym">Neptunus trituberculatus</name>
    <dbReference type="NCBI Taxonomy" id="210409"/>
    <lineage>
        <taxon>Eukaryota</taxon>
        <taxon>Metazoa</taxon>
        <taxon>Ecdysozoa</taxon>
        <taxon>Arthropoda</taxon>
        <taxon>Crustacea</taxon>
        <taxon>Multicrustacea</taxon>
        <taxon>Malacostraca</taxon>
        <taxon>Eumalacostraca</taxon>
        <taxon>Eucarida</taxon>
        <taxon>Decapoda</taxon>
        <taxon>Pleocyemata</taxon>
        <taxon>Brachyura</taxon>
        <taxon>Eubrachyura</taxon>
        <taxon>Portunoidea</taxon>
        <taxon>Portunidae</taxon>
        <taxon>Portuninae</taxon>
        <taxon>Portunus</taxon>
    </lineage>
</organism>
<accession>A0A5B7JT67</accession>
<proteinExistence type="predicted"/>
<evidence type="ECO:0000313" key="2">
    <source>
        <dbReference type="Proteomes" id="UP000324222"/>
    </source>
</evidence>
<comment type="caution">
    <text evidence="1">The sequence shown here is derived from an EMBL/GenBank/DDBJ whole genome shotgun (WGS) entry which is preliminary data.</text>
</comment>
<dbReference type="AlphaFoldDB" id="A0A5B7JT67"/>
<gene>
    <name evidence="1" type="ORF">E2C01_093117</name>
</gene>
<evidence type="ECO:0000313" key="1">
    <source>
        <dbReference type="EMBL" id="MPC97785.1"/>
    </source>
</evidence>
<name>A0A5B7JT67_PORTR</name>
<dbReference type="Proteomes" id="UP000324222">
    <property type="component" value="Unassembled WGS sequence"/>
</dbReference>
<reference evidence="1 2" key="1">
    <citation type="submission" date="2019-05" db="EMBL/GenBank/DDBJ databases">
        <title>Another draft genome of Portunus trituberculatus and its Hox gene families provides insights of decapod evolution.</title>
        <authorList>
            <person name="Jeong J.-H."/>
            <person name="Song I."/>
            <person name="Kim S."/>
            <person name="Choi T."/>
            <person name="Kim D."/>
            <person name="Ryu S."/>
            <person name="Kim W."/>
        </authorList>
    </citation>
    <scope>NUCLEOTIDE SEQUENCE [LARGE SCALE GENOMIC DNA]</scope>
    <source>
        <tissue evidence="1">Muscle</tissue>
    </source>
</reference>